<gene>
    <name evidence="2" type="ORF">AB0C36_32650</name>
</gene>
<dbReference type="EMBL" id="JBEZFP010000116">
    <property type="protein sequence ID" value="MEU8138244.1"/>
    <property type="molecule type" value="Genomic_DNA"/>
</dbReference>
<organism evidence="2 3">
    <name type="scientific">Streptodolium elevatio</name>
    <dbReference type="NCBI Taxonomy" id="3157996"/>
    <lineage>
        <taxon>Bacteria</taxon>
        <taxon>Bacillati</taxon>
        <taxon>Actinomycetota</taxon>
        <taxon>Actinomycetes</taxon>
        <taxon>Kitasatosporales</taxon>
        <taxon>Streptomycetaceae</taxon>
        <taxon>Streptodolium</taxon>
    </lineage>
</organism>
<dbReference type="RefSeq" id="WP_358361316.1">
    <property type="nucleotide sequence ID" value="NZ_JBEZFP010000116.1"/>
</dbReference>
<keyword evidence="3" id="KW-1185">Reference proteome</keyword>
<dbReference type="Proteomes" id="UP001551482">
    <property type="component" value="Unassembled WGS sequence"/>
</dbReference>
<protein>
    <submittedName>
        <fullName evidence="2">Uncharacterized protein</fullName>
    </submittedName>
</protein>
<proteinExistence type="predicted"/>
<name>A0ABV3DTM2_9ACTN</name>
<feature type="region of interest" description="Disordered" evidence="1">
    <location>
        <begin position="319"/>
        <end position="343"/>
    </location>
</feature>
<reference evidence="2 3" key="1">
    <citation type="submission" date="2024-06" db="EMBL/GenBank/DDBJ databases">
        <title>The Natural Products Discovery Center: Release of the First 8490 Sequenced Strains for Exploring Actinobacteria Biosynthetic Diversity.</title>
        <authorList>
            <person name="Kalkreuter E."/>
            <person name="Kautsar S.A."/>
            <person name="Yang D."/>
            <person name="Bader C.D."/>
            <person name="Teijaro C.N."/>
            <person name="Fluegel L."/>
            <person name="Davis C.M."/>
            <person name="Simpson J.R."/>
            <person name="Lauterbach L."/>
            <person name="Steele A.D."/>
            <person name="Gui C."/>
            <person name="Meng S."/>
            <person name="Li G."/>
            <person name="Viehrig K."/>
            <person name="Ye F."/>
            <person name="Su P."/>
            <person name="Kiefer A.F."/>
            <person name="Nichols A."/>
            <person name="Cepeda A.J."/>
            <person name="Yan W."/>
            <person name="Fan B."/>
            <person name="Jiang Y."/>
            <person name="Adhikari A."/>
            <person name="Zheng C.-J."/>
            <person name="Schuster L."/>
            <person name="Cowan T.M."/>
            <person name="Smanski M.J."/>
            <person name="Chevrette M.G."/>
            <person name="De Carvalho L.P.S."/>
            <person name="Shen B."/>
        </authorList>
    </citation>
    <scope>NUCLEOTIDE SEQUENCE [LARGE SCALE GENOMIC DNA]</scope>
    <source>
        <strain evidence="2 3">NPDC048946</strain>
    </source>
</reference>
<evidence type="ECO:0000313" key="2">
    <source>
        <dbReference type="EMBL" id="MEU8138244.1"/>
    </source>
</evidence>
<comment type="caution">
    <text evidence="2">The sequence shown here is derived from an EMBL/GenBank/DDBJ whole genome shotgun (WGS) entry which is preliminary data.</text>
</comment>
<evidence type="ECO:0000313" key="3">
    <source>
        <dbReference type="Proteomes" id="UP001551482"/>
    </source>
</evidence>
<accession>A0ABV3DTM2</accession>
<sequence length="382" mass="41271">MKPLRTLGRLVGIGPERSAPPPRYQAVADGLVVTDHQAEAWFVLDSANTDLAPEADRDAEHDRAAALSRLVAGYACHLRVVWAPVSADAYAAEAEQLFTAGDGAAWAALRVERLRELALPERHLLLGVKLADRAAGARAQAKAAAASVVGLGNAGAVDRRELARLDAAALRLGRQLEGTPWRARSAAVDLLAWLIARELHRDAPAPGGGAVTGARLAQLTRGRVLPYPDHVRVMDVEGQVAAWTSVLAMTGFPEEMTSPGAGEWLRVLSEISYVPDFDDADDYTASAVWPVSPEASVRFRVLKRRDGLKRVDAARKLAKEQRMSAAQGHAGETSREIEETEETMAELRRAMLRDDVTLVDDHPRLLVTCTASLEDLRAASTR</sequence>
<evidence type="ECO:0000256" key="1">
    <source>
        <dbReference type="SAM" id="MobiDB-lite"/>
    </source>
</evidence>